<evidence type="ECO:0000256" key="4">
    <source>
        <dbReference type="ARBA" id="ARBA00023027"/>
    </source>
</evidence>
<comment type="pathway">
    <text evidence="1">Porphyrin-containing compound metabolism; siroheme biosynthesis; sirohydrochlorin from precorrin-2: step 1/1.</text>
</comment>
<gene>
    <name evidence="8" type="ORF">FUAX_13670</name>
</gene>
<dbReference type="Gene3D" id="3.40.50.720">
    <property type="entry name" value="NAD(P)-binding Rossmann-like Domain"/>
    <property type="match status" value="1"/>
</dbReference>
<dbReference type="Proteomes" id="UP001348817">
    <property type="component" value="Chromosome"/>
</dbReference>
<dbReference type="PANTHER" id="PTHR35330:SF1">
    <property type="entry name" value="SIROHEME BIOSYNTHESIS PROTEIN MET8"/>
    <property type="match status" value="1"/>
</dbReference>
<feature type="domain" description="Siroheme synthase central" evidence="7">
    <location>
        <begin position="131"/>
        <end position="155"/>
    </location>
</feature>
<dbReference type="EMBL" id="AP025314">
    <property type="protein sequence ID" value="BDD08935.1"/>
    <property type="molecule type" value="Genomic_DNA"/>
</dbReference>
<protein>
    <recommendedName>
        <fullName evidence="2">precorrin-2 dehydrogenase</fullName>
        <ecNumber evidence="2">1.3.1.76</ecNumber>
    </recommendedName>
</protein>
<name>A0AAU9DDH6_9BACT</name>
<dbReference type="InterPro" id="IPR028161">
    <property type="entry name" value="Met8-like"/>
</dbReference>
<evidence type="ECO:0000256" key="2">
    <source>
        <dbReference type="ARBA" id="ARBA00012400"/>
    </source>
</evidence>
<keyword evidence="5" id="KW-0627">Porphyrin biosynthesis</keyword>
<dbReference type="RefSeq" id="WP_338394161.1">
    <property type="nucleotide sequence ID" value="NZ_AP025314.1"/>
</dbReference>
<evidence type="ECO:0000256" key="5">
    <source>
        <dbReference type="ARBA" id="ARBA00023244"/>
    </source>
</evidence>
<dbReference type="NCBIfam" id="TIGR01470">
    <property type="entry name" value="cysG_Nterm"/>
    <property type="match status" value="1"/>
</dbReference>
<comment type="catalytic activity">
    <reaction evidence="6">
        <text>precorrin-2 + NAD(+) = sirohydrochlorin + NADH + 2 H(+)</text>
        <dbReference type="Rhea" id="RHEA:15613"/>
        <dbReference type="ChEBI" id="CHEBI:15378"/>
        <dbReference type="ChEBI" id="CHEBI:57540"/>
        <dbReference type="ChEBI" id="CHEBI:57945"/>
        <dbReference type="ChEBI" id="CHEBI:58351"/>
        <dbReference type="ChEBI" id="CHEBI:58827"/>
        <dbReference type="EC" id="1.3.1.76"/>
    </reaction>
</comment>
<dbReference type="GO" id="GO:0004325">
    <property type="term" value="F:ferrochelatase activity"/>
    <property type="evidence" value="ECO:0007669"/>
    <property type="project" value="InterPro"/>
</dbReference>
<dbReference type="Pfam" id="PF14824">
    <property type="entry name" value="Sirohm_synth_M"/>
    <property type="match status" value="1"/>
</dbReference>
<organism evidence="8 9">
    <name type="scientific">Fulvitalea axinellae</name>
    <dbReference type="NCBI Taxonomy" id="1182444"/>
    <lineage>
        <taxon>Bacteria</taxon>
        <taxon>Pseudomonadati</taxon>
        <taxon>Bacteroidota</taxon>
        <taxon>Cytophagia</taxon>
        <taxon>Cytophagales</taxon>
        <taxon>Persicobacteraceae</taxon>
        <taxon>Fulvitalea</taxon>
    </lineage>
</organism>
<evidence type="ECO:0000256" key="3">
    <source>
        <dbReference type="ARBA" id="ARBA00023002"/>
    </source>
</evidence>
<dbReference type="GO" id="GO:0019354">
    <property type="term" value="P:siroheme biosynthetic process"/>
    <property type="evidence" value="ECO:0007669"/>
    <property type="project" value="InterPro"/>
</dbReference>
<evidence type="ECO:0000313" key="9">
    <source>
        <dbReference type="Proteomes" id="UP001348817"/>
    </source>
</evidence>
<evidence type="ECO:0000256" key="6">
    <source>
        <dbReference type="ARBA" id="ARBA00047561"/>
    </source>
</evidence>
<dbReference type="InterPro" id="IPR036291">
    <property type="entry name" value="NAD(P)-bd_dom_sf"/>
</dbReference>
<dbReference type="AlphaFoldDB" id="A0AAU9DDH6"/>
<dbReference type="SUPFAM" id="SSF51735">
    <property type="entry name" value="NAD(P)-binding Rossmann-fold domains"/>
    <property type="match status" value="1"/>
</dbReference>
<reference evidence="8 9" key="1">
    <citation type="submission" date="2021-12" db="EMBL/GenBank/DDBJ databases">
        <title>Genome sequencing of bacteria with rrn-lacking chromosome and rrn-plasmid.</title>
        <authorList>
            <person name="Anda M."/>
            <person name="Iwasaki W."/>
        </authorList>
    </citation>
    <scope>NUCLEOTIDE SEQUENCE [LARGE SCALE GENOMIC DNA]</scope>
    <source>
        <strain evidence="8 9">DSM 100852</strain>
    </source>
</reference>
<keyword evidence="3" id="KW-0560">Oxidoreductase</keyword>
<keyword evidence="9" id="KW-1185">Reference proteome</keyword>
<evidence type="ECO:0000313" key="8">
    <source>
        <dbReference type="EMBL" id="BDD08935.1"/>
    </source>
</evidence>
<evidence type="ECO:0000259" key="7">
    <source>
        <dbReference type="Pfam" id="PF14824"/>
    </source>
</evidence>
<dbReference type="InterPro" id="IPR028281">
    <property type="entry name" value="Sirohaem_synthase_central"/>
</dbReference>
<dbReference type="Gene3D" id="3.30.160.110">
    <property type="entry name" value="Siroheme synthase, domain 2"/>
    <property type="match status" value="1"/>
</dbReference>
<dbReference type="EC" id="1.3.1.76" evidence="2"/>
<sequence>MAEQHTDRNKLFPVFLKLDELKVLILGGGAVGLEKLSALLKNDPEANVRLVGLTVQDEIKTLGERHPNVEVLVKKFGLEDFDDVDLVILATDDRELHVRVKKMAKAYNLLVNVADTPDLCDFYLGSTVSKGPLKIGISTNGLSPTFSKRFRELLEEVLPDETPRLIRSLNKVRERLRGDFAFKVKKLNELTRGLVE</sequence>
<accession>A0AAU9DDH6</accession>
<proteinExistence type="predicted"/>
<dbReference type="PANTHER" id="PTHR35330">
    <property type="entry name" value="SIROHEME BIOSYNTHESIS PROTEIN MET8"/>
    <property type="match status" value="1"/>
</dbReference>
<dbReference type="KEGG" id="fax:FUAX_13670"/>
<dbReference type="InterPro" id="IPR006367">
    <property type="entry name" value="Sirohaem_synthase_N"/>
</dbReference>
<keyword evidence="4" id="KW-0520">NAD</keyword>
<dbReference type="GO" id="GO:0043115">
    <property type="term" value="F:precorrin-2 dehydrogenase activity"/>
    <property type="evidence" value="ECO:0007669"/>
    <property type="project" value="UniProtKB-EC"/>
</dbReference>
<evidence type="ECO:0000256" key="1">
    <source>
        <dbReference type="ARBA" id="ARBA00005010"/>
    </source>
</evidence>
<dbReference type="SUPFAM" id="SSF75615">
    <property type="entry name" value="Siroheme synthase middle domains-like"/>
    <property type="match status" value="1"/>
</dbReference>
<dbReference type="Pfam" id="PF13241">
    <property type="entry name" value="NAD_binding_7"/>
    <property type="match status" value="1"/>
</dbReference>